<dbReference type="OrthoDB" id="5022096at2759"/>
<dbReference type="Proteomes" id="UP000700596">
    <property type="component" value="Unassembled WGS sequence"/>
</dbReference>
<accession>A0A9P9DW09</accession>
<protein>
    <recommendedName>
        <fullName evidence="7">Rhodopsin domain-containing protein</fullName>
    </recommendedName>
</protein>
<reference evidence="8" key="1">
    <citation type="journal article" date="2021" name="Nat. Commun.">
        <title>Genetic determinants of endophytism in the Arabidopsis root mycobiome.</title>
        <authorList>
            <person name="Mesny F."/>
            <person name="Miyauchi S."/>
            <person name="Thiergart T."/>
            <person name="Pickel B."/>
            <person name="Atanasova L."/>
            <person name="Karlsson M."/>
            <person name="Huettel B."/>
            <person name="Barry K.W."/>
            <person name="Haridas S."/>
            <person name="Chen C."/>
            <person name="Bauer D."/>
            <person name="Andreopoulos W."/>
            <person name="Pangilinan J."/>
            <person name="LaButti K."/>
            <person name="Riley R."/>
            <person name="Lipzen A."/>
            <person name="Clum A."/>
            <person name="Drula E."/>
            <person name="Henrissat B."/>
            <person name="Kohler A."/>
            <person name="Grigoriev I.V."/>
            <person name="Martin F.M."/>
            <person name="Hacquard S."/>
        </authorList>
    </citation>
    <scope>NUCLEOTIDE SEQUENCE</scope>
    <source>
        <strain evidence="8">MPI-CAGE-CH-0243</strain>
    </source>
</reference>
<evidence type="ECO:0000256" key="3">
    <source>
        <dbReference type="ARBA" id="ARBA00022989"/>
    </source>
</evidence>
<dbReference type="InterPro" id="IPR052337">
    <property type="entry name" value="SAT4-like"/>
</dbReference>
<dbReference type="AlphaFoldDB" id="A0A9P9DW09"/>
<evidence type="ECO:0000313" key="8">
    <source>
        <dbReference type="EMBL" id="KAH7125561.1"/>
    </source>
</evidence>
<feature type="transmembrane region" description="Helical" evidence="6">
    <location>
        <begin position="108"/>
        <end position="128"/>
    </location>
</feature>
<evidence type="ECO:0000256" key="2">
    <source>
        <dbReference type="ARBA" id="ARBA00022692"/>
    </source>
</evidence>
<evidence type="ECO:0000256" key="4">
    <source>
        <dbReference type="ARBA" id="ARBA00023136"/>
    </source>
</evidence>
<name>A0A9P9DW09_9PLEO</name>
<keyword evidence="2 6" id="KW-0812">Transmembrane</keyword>
<evidence type="ECO:0000256" key="5">
    <source>
        <dbReference type="ARBA" id="ARBA00038359"/>
    </source>
</evidence>
<dbReference type="PANTHER" id="PTHR33048:SF167">
    <property type="entry name" value="INTEGRAL MEMBRANE PROTEIN"/>
    <property type="match status" value="1"/>
</dbReference>
<gene>
    <name evidence="8" type="ORF">B0J11DRAFT_434125</name>
</gene>
<dbReference type="GO" id="GO:0016020">
    <property type="term" value="C:membrane"/>
    <property type="evidence" value="ECO:0007669"/>
    <property type="project" value="UniProtKB-SubCell"/>
</dbReference>
<comment type="caution">
    <text evidence="8">The sequence shown here is derived from an EMBL/GenBank/DDBJ whole genome shotgun (WGS) entry which is preliminary data.</text>
</comment>
<evidence type="ECO:0000256" key="6">
    <source>
        <dbReference type="SAM" id="Phobius"/>
    </source>
</evidence>
<evidence type="ECO:0000256" key="1">
    <source>
        <dbReference type="ARBA" id="ARBA00004141"/>
    </source>
</evidence>
<comment type="similarity">
    <text evidence="5">Belongs to the SAT4 family.</text>
</comment>
<dbReference type="EMBL" id="JAGMWT010000007">
    <property type="protein sequence ID" value="KAH7125561.1"/>
    <property type="molecule type" value="Genomic_DNA"/>
</dbReference>
<feature type="domain" description="Rhodopsin" evidence="7">
    <location>
        <begin position="45"/>
        <end position="246"/>
    </location>
</feature>
<dbReference type="Pfam" id="PF20684">
    <property type="entry name" value="Fung_rhodopsin"/>
    <property type="match status" value="1"/>
</dbReference>
<evidence type="ECO:0000259" key="7">
    <source>
        <dbReference type="Pfam" id="PF20684"/>
    </source>
</evidence>
<keyword evidence="3 6" id="KW-1133">Transmembrane helix</keyword>
<keyword evidence="4 6" id="KW-0472">Membrane</keyword>
<keyword evidence="9" id="KW-1185">Reference proteome</keyword>
<proteinExistence type="inferred from homology"/>
<comment type="subcellular location">
    <subcellularLocation>
        <location evidence="1">Membrane</location>
        <topology evidence="1">Multi-pass membrane protein</topology>
    </subcellularLocation>
</comment>
<feature type="transmembrane region" description="Helical" evidence="6">
    <location>
        <begin position="61"/>
        <end position="81"/>
    </location>
</feature>
<feature type="transmembrane region" description="Helical" evidence="6">
    <location>
        <begin position="29"/>
        <end position="49"/>
    </location>
</feature>
<feature type="transmembrane region" description="Helical" evidence="6">
    <location>
        <begin position="219"/>
        <end position="237"/>
    </location>
</feature>
<dbReference type="InterPro" id="IPR049326">
    <property type="entry name" value="Rhodopsin_dom_fungi"/>
</dbReference>
<evidence type="ECO:0000313" key="9">
    <source>
        <dbReference type="Proteomes" id="UP000700596"/>
    </source>
</evidence>
<dbReference type="PANTHER" id="PTHR33048">
    <property type="entry name" value="PTH11-LIKE INTEGRAL MEMBRANE PROTEIN (AFU_ORTHOLOGUE AFUA_5G11245)"/>
    <property type="match status" value="1"/>
</dbReference>
<organism evidence="8 9">
    <name type="scientific">Dendryphion nanum</name>
    <dbReference type="NCBI Taxonomy" id="256645"/>
    <lineage>
        <taxon>Eukaryota</taxon>
        <taxon>Fungi</taxon>
        <taxon>Dikarya</taxon>
        <taxon>Ascomycota</taxon>
        <taxon>Pezizomycotina</taxon>
        <taxon>Dothideomycetes</taxon>
        <taxon>Pleosporomycetidae</taxon>
        <taxon>Pleosporales</taxon>
        <taxon>Torulaceae</taxon>
        <taxon>Dendryphion</taxon>
    </lineage>
</organism>
<sequence>MHAAAGQQIPHPIGNHGEYTEYNKAPPSLAIVVTLVIIALSIFLVRVYTRTRLLQFFGIDDWLMSIAILCTIEIISAFVSVTKHSVEAFSWAIEVDGPHRLSYSLGTWIPVNIFSLGFTKLSIAFFLLQAVQRPVYRKSVAGLIVIFLVSTIVWIRTIVFQCMPLKAAWNRRIKPARCLSKNNYRILSLSNQNNTTDCVLACLSILVVFNPQVGLRKKASLLPVLGLGFVACAASVIKMTLLYNMWKQDGAFA</sequence>
<feature type="transmembrane region" description="Helical" evidence="6">
    <location>
        <begin position="140"/>
        <end position="159"/>
    </location>
</feature>